<feature type="transmembrane region" description="Helical" evidence="1">
    <location>
        <begin position="74"/>
        <end position="92"/>
    </location>
</feature>
<dbReference type="VEuPathDB" id="PiroplasmaDB:BMR1_03g02625"/>
<feature type="transmembrane region" description="Helical" evidence="1">
    <location>
        <begin position="260"/>
        <end position="280"/>
    </location>
</feature>
<keyword evidence="1" id="KW-0812">Transmembrane</keyword>
<dbReference type="AlphaFoldDB" id="A0A1R4ABU1"/>
<reference evidence="2 3" key="1">
    <citation type="journal article" date="2012" name="Nucleic Acids Res.">
        <title>Sequencing of the smallest Apicomplexan genome from the human pathogen Babesia microti.</title>
        <authorList>
            <person name="Cornillot E."/>
            <person name="Hadj-Kaddour K."/>
            <person name="Dassouli A."/>
            <person name="Noel B."/>
            <person name="Ranwez V."/>
            <person name="Vacherie B."/>
            <person name="Augagneur Y."/>
            <person name="Bres V."/>
            <person name="Duclos A."/>
            <person name="Randazzo S."/>
            <person name="Carcy B."/>
            <person name="Debierre-Grockiego F."/>
            <person name="Delbecq S."/>
            <person name="Moubri-Menage K."/>
            <person name="Shams-Eldin H."/>
            <person name="Usmani-Brown S."/>
            <person name="Bringaud F."/>
            <person name="Wincker P."/>
            <person name="Vivares C.P."/>
            <person name="Schwarz R.T."/>
            <person name="Schetters T.P."/>
            <person name="Krause P.J."/>
            <person name="Gorenflot A."/>
            <person name="Berry V."/>
            <person name="Barbe V."/>
            <person name="Ben Mamoun C."/>
        </authorList>
    </citation>
    <scope>NUCLEOTIDE SEQUENCE [LARGE SCALE GENOMIC DNA]</scope>
    <source>
        <strain evidence="2 3">RI</strain>
    </source>
</reference>
<dbReference type="KEGG" id="bmic:BMR1_03g02625"/>
<feature type="transmembrane region" description="Helical" evidence="1">
    <location>
        <begin position="490"/>
        <end position="510"/>
    </location>
</feature>
<protein>
    <submittedName>
        <fullName evidence="2">Vesa-like</fullName>
    </submittedName>
</protein>
<organism evidence="2 3">
    <name type="scientific">Babesia microti (strain RI)</name>
    <dbReference type="NCBI Taxonomy" id="1133968"/>
    <lineage>
        <taxon>Eukaryota</taxon>
        <taxon>Sar</taxon>
        <taxon>Alveolata</taxon>
        <taxon>Apicomplexa</taxon>
        <taxon>Aconoidasida</taxon>
        <taxon>Piroplasmida</taxon>
        <taxon>Babesiidae</taxon>
        <taxon>Babesia</taxon>
    </lineage>
</organism>
<evidence type="ECO:0000313" key="2">
    <source>
        <dbReference type="EMBL" id="SJK86483.1"/>
    </source>
</evidence>
<dbReference type="RefSeq" id="XP_021338638.1">
    <property type="nucleotide sequence ID" value="XM_021482078.1"/>
</dbReference>
<keyword evidence="3" id="KW-1185">Reference proteome</keyword>
<reference evidence="2 3" key="3">
    <citation type="journal article" date="2016" name="Sci. Rep.">
        <title>Genome-wide diversity and gene expression profiling of Babesia microti isolates identify polymorphic genes that mediate host-pathogen interactions.</title>
        <authorList>
            <person name="Silva J.C."/>
            <person name="Cornillot E."/>
            <person name="McCracken C."/>
            <person name="Usmani-Brown S."/>
            <person name="Dwivedi A."/>
            <person name="Ifeonu O.O."/>
            <person name="Crabtree J."/>
            <person name="Gotia H.T."/>
            <person name="Virji A.Z."/>
            <person name="Reynes C."/>
            <person name="Colinge J."/>
            <person name="Kumar V."/>
            <person name="Lawres L."/>
            <person name="Pazzi J.E."/>
            <person name="Pablo J.V."/>
            <person name="Hung C."/>
            <person name="Brancato J."/>
            <person name="Kumari P."/>
            <person name="Orvis J."/>
            <person name="Tretina K."/>
            <person name="Chibucos M."/>
            <person name="Ott S."/>
            <person name="Sadzewicz L."/>
            <person name="Sengamalay N."/>
            <person name="Shetty A.C."/>
            <person name="Su Q."/>
            <person name="Tallon L."/>
            <person name="Fraser C.M."/>
            <person name="Frutos R."/>
            <person name="Molina D.M."/>
            <person name="Krause P.J."/>
            <person name="Ben Mamoun C."/>
        </authorList>
    </citation>
    <scope>NUCLEOTIDE SEQUENCE [LARGE SCALE GENOMIC DNA]</scope>
    <source>
        <strain evidence="2 3">RI</strain>
    </source>
</reference>
<dbReference type="GeneID" id="24425167"/>
<keyword evidence="1" id="KW-0472">Membrane</keyword>
<feature type="transmembrane region" description="Helical" evidence="1">
    <location>
        <begin position="544"/>
        <end position="564"/>
    </location>
</feature>
<name>A0A1R4ABU1_BABMR</name>
<feature type="transmembrane region" description="Helical" evidence="1">
    <location>
        <begin position="104"/>
        <end position="125"/>
    </location>
</feature>
<feature type="transmembrane region" description="Helical" evidence="1">
    <location>
        <begin position="309"/>
        <end position="335"/>
    </location>
</feature>
<sequence>MNDKVIKFGAWFLHGTVTANPFETVSTCIPVMVSAFGLPVEKIGIITSTCIRNIELSSVLTQIVLLLIGIKHRFWGFIIPFLNLVISVLLVLHTLYCDGYDGEYLFYCLMFLVGISEGSSTLASVSWRMDVTTSIITGFTFAGLPQKIYQQVILGAIDVSDPVIMRNLLLKLWVFNLVIVVIYLVLILIDIFYLIPNPNADYKFFGDCKILMETVKNLHYVKYPIILTILMESGFYLFYPSIVIFSIDSYTKDNYEWRSTLLNLVQSVVVVVVSLMFLMWDIFEPEKLQREGFPAYKNHMQFINLKGNWVWLALAVAMFTLRSFFGLAFIFSYSFPNNSFLNYLKTYHNLFPIVLFMGVTRAYGSNFSTGNCFGLMLQHLLLDTLTTSNNTIVDKLGSLKDASISTDGNTELQTAFNNSKTKFTSAHTTYSGVSTNSSNTTDLTSQAIELEQHLIQIIEAGGSVGTDSSNKAIVDNAKELYSAINKLTNISYKSTQLLFFIMIYSLLYFAEFQNRFLKTHLEIRGSKEINGYHFTDKYGGFKMFWWWIYRVPVLSSIRLVWPFYTS</sequence>
<dbReference type="Proteomes" id="UP000002899">
    <property type="component" value="Chromosome III"/>
</dbReference>
<evidence type="ECO:0000313" key="3">
    <source>
        <dbReference type="Proteomes" id="UP000002899"/>
    </source>
</evidence>
<reference evidence="2 3" key="2">
    <citation type="journal article" date="2013" name="PLoS ONE">
        <title>Whole genome mapping and re-organization of the nuclear and mitochondrial genomes of Babesia microti isolates.</title>
        <authorList>
            <person name="Cornillot E."/>
            <person name="Dassouli A."/>
            <person name="Garg A."/>
            <person name="Pachikara N."/>
            <person name="Randazzo S."/>
            <person name="Depoix D."/>
            <person name="Carcy B."/>
            <person name="Delbecq S."/>
            <person name="Frutos R."/>
            <person name="Silva J.C."/>
            <person name="Sutton R."/>
            <person name="Krause P.J."/>
            <person name="Mamoun C.B."/>
        </authorList>
    </citation>
    <scope>NUCLEOTIDE SEQUENCE [LARGE SCALE GENOMIC DNA]</scope>
    <source>
        <strain evidence="2 3">RI</strain>
    </source>
</reference>
<evidence type="ECO:0000256" key="1">
    <source>
        <dbReference type="SAM" id="Phobius"/>
    </source>
</evidence>
<proteinExistence type="predicted"/>
<keyword evidence="1" id="KW-1133">Transmembrane helix</keyword>
<accession>A0A1R4ABU1</accession>
<feature type="transmembrane region" description="Helical" evidence="1">
    <location>
        <begin position="172"/>
        <end position="195"/>
    </location>
</feature>
<gene>
    <name evidence="2" type="ORF">BMR1_03g02625</name>
</gene>
<feature type="transmembrane region" description="Helical" evidence="1">
    <location>
        <begin position="220"/>
        <end position="239"/>
    </location>
</feature>
<dbReference type="EMBL" id="LN871598">
    <property type="protein sequence ID" value="SJK86483.1"/>
    <property type="molecule type" value="Genomic_DNA"/>
</dbReference>